<evidence type="ECO:0008006" key="3">
    <source>
        <dbReference type="Google" id="ProtNLM"/>
    </source>
</evidence>
<reference evidence="1 2" key="1">
    <citation type="submission" date="2015-07" db="EMBL/GenBank/DDBJ databases">
        <title>Comparative genomics of the Sigatoka disease complex on banana suggests a link between parallel evolutionary changes in Pseudocercospora fijiensis and Pseudocercospora eumusae and increased virulence on the banana host.</title>
        <authorList>
            <person name="Chang T.-C."/>
            <person name="Salvucci A."/>
            <person name="Crous P.W."/>
            <person name="Stergiopoulos I."/>
        </authorList>
    </citation>
    <scope>NUCLEOTIDE SEQUENCE [LARGE SCALE GENOMIC DNA]</scope>
    <source>
        <strain evidence="1 2">CBS 116634</strain>
    </source>
</reference>
<name>A0A139IV71_9PEZI</name>
<dbReference type="AlphaFoldDB" id="A0A139IV71"/>
<evidence type="ECO:0000313" key="1">
    <source>
        <dbReference type="EMBL" id="KXT18446.1"/>
    </source>
</evidence>
<evidence type="ECO:0000313" key="2">
    <source>
        <dbReference type="Proteomes" id="UP000073492"/>
    </source>
</evidence>
<dbReference type="STRING" id="113226.A0A139IV71"/>
<protein>
    <recommendedName>
        <fullName evidence="3">Transcription factor domain-containing protein</fullName>
    </recommendedName>
</protein>
<accession>A0A139IV71</accession>
<keyword evidence="2" id="KW-1185">Reference proteome</keyword>
<dbReference type="EMBL" id="LFZO01000007">
    <property type="protein sequence ID" value="KXT18446.1"/>
    <property type="molecule type" value="Genomic_DNA"/>
</dbReference>
<proteinExistence type="predicted"/>
<comment type="caution">
    <text evidence="1">The sequence shown here is derived from an EMBL/GenBank/DDBJ whole genome shotgun (WGS) entry which is preliminary data.</text>
</comment>
<dbReference type="Proteomes" id="UP000073492">
    <property type="component" value="Unassembled WGS sequence"/>
</dbReference>
<gene>
    <name evidence="1" type="ORF">AC579_8159</name>
</gene>
<sequence length="311" mass="35043">MTIPEEMPSSDTASSVQNVEQIRFQISVEHKVEDDMLAALAMEYLLAAPTKLEKITPVNLAQFRSCSVMDRRFSRLALIFRGVRQGHILRREARLKSMCSSKGSTDADVGFDSEFLESIFDPSLFSADIWPGGNASHLETWPDFPQVPNDEDDYDLYGVTDCEVKLDVIIKSILCVRSVTRLGEAEQKSMTAQLKQLFAPSRTARFLRYYFDCWHRNCRYVHKPSLSVEDKNEPLLPSMAPSISSADEDERAMASEIMFHAEKYIFFHGPLFGEQSLGKCSAAAKHGDFQTVQAGLCMLVIQFWTGDEAAK</sequence>
<dbReference type="OrthoDB" id="3648608at2759"/>
<organism evidence="1 2">
    <name type="scientific">Pseudocercospora musae</name>
    <dbReference type="NCBI Taxonomy" id="113226"/>
    <lineage>
        <taxon>Eukaryota</taxon>
        <taxon>Fungi</taxon>
        <taxon>Dikarya</taxon>
        <taxon>Ascomycota</taxon>
        <taxon>Pezizomycotina</taxon>
        <taxon>Dothideomycetes</taxon>
        <taxon>Dothideomycetidae</taxon>
        <taxon>Mycosphaerellales</taxon>
        <taxon>Mycosphaerellaceae</taxon>
        <taxon>Pseudocercospora</taxon>
    </lineage>
</organism>